<dbReference type="AlphaFoldDB" id="A0A9W9EMU4"/>
<dbReference type="PANTHER" id="PTHR34365">
    <property type="entry name" value="ENOLASE (DUF1399)"/>
    <property type="match status" value="1"/>
</dbReference>
<sequence length="528" mass="60144">MSQVFRKDQAAPQIPDAHAWVIAPQLFTPARSSEDEIQVPDPRVFLGVAAPPCYFAVVAPSISDILRARLLYPVPSQLAVHLCLVECFLRLREEVLGAGNDGQVDRDPPREYGKEREKKTEKEEQEGKTSNQSHLSPHHKWDLFVKTAVTRFDRWWLKINNIIQHAKIYTGSTPSPILTTLSKDYLPPLDVLLVWYSYMLQPSYARDCEEHEKPNALKLAFPWSSLHGVIDPKTLEYKLPSAAKTLFRTMTSQPADLPWDLPMDSTSTFMSPDPDTDPGKDPVPSLTNHEYTVDLEWAVHDQTPFFEETHQYNWLRSPSCTESLERCIERYKQFLFVAGLPEAKSEHLDPAWDVGLALRTHQLYPRNFQSFVLEFLGGDIRCIRDPPPLKKEEEALSKNSADAASELFGRHFGTVFRCCFCWACECLRSAVAGNSSSSSNNNTTAAFPSSLSDKQTIQIRKTLGLYLAIERARQKGERLPRPLDRKPQDKNEKNVDRLAEYQRCGRWSIRQTLSEVLRQVGTVPKQYG</sequence>
<organism evidence="2 3">
    <name type="scientific">Penicillium alfredii</name>
    <dbReference type="NCBI Taxonomy" id="1506179"/>
    <lineage>
        <taxon>Eukaryota</taxon>
        <taxon>Fungi</taxon>
        <taxon>Dikarya</taxon>
        <taxon>Ascomycota</taxon>
        <taxon>Pezizomycotina</taxon>
        <taxon>Eurotiomycetes</taxon>
        <taxon>Eurotiomycetidae</taxon>
        <taxon>Eurotiales</taxon>
        <taxon>Aspergillaceae</taxon>
        <taxon>Penicillium</taxon>
    </lineage>
</organism>
<proteinExistence type="predicted"/>
<dbReference type="EMBL" id="JAPMSZ010000011">
    <property type="protein sequence ID" value="KAJ5084594.1"/>
    <property type="molecule type" value="Genomic_DNA"/>
</dbReference>
<dbReference type="Pfam" id="PF07173">
    <property type="entry name" value="GRDP-like"/>
    <property type="match status" value="1"/>
</dbReference>
<dbReference type="PANTHER" id="PTHR34365:SF7">
    <property type="entry name" value="GLYCINE-RICH DOMAIN-CONTAINING PROTEIN 1"/>
    <property type="match status" value="1"/>
</dbReference>
<dbReference type="OrthoDB" id="2684236at2759"/>
<evidence type="ECO:0000313" key="2">
    <source>
        <dbReference type="EMBL" id="KAJ5084594.1"/>
    </source>
</evidence>
<gene>
    <name evidence="2" type="ORF">NUU61_009173</name>
</gene>
<feature type="region of interest" description="Disordered" evidence="1">
    <location>
        <begin position="99"/>
        <end position="136"/>
    </location>
</feature>
<keyword evidence="3" id="KW-1185">Reference proteome</keyword>
<evidence type="ECO:0000313" key="3">
    <source>
        <dbReference type="Proteomes" id="UP001141434"/>
    </source>
</evidence>
<dbReference type="Proteomes" id="UP001141434">
    <property type="component" value="Unassembled WGS sequence"/>
</dbReference>
<comment type="caution">
    <text evidence="2">The sequence shown here is derived from an EMBL/GenBank/DDBJ whole genome shotgun (WGS) entry which is preliminary data.</text>
</comment>
<protein>
    <submittedName>
        <fullName evidence="2">Uncharacterized protein</fullName>
    </submittedName>
</protein>
<reference evidence="2" key="2">
    <citation type="journal article" date="2023" name="IMA Fungus">
        <title>Comparative genomic study of the Penicillium genus elucidates a diverse pangenome and 15 lateral gene transfer events.</title>
        <authorList>
            <person name="Petersen C."/>
            <person name="Sorensen T."/>
            <person name="Nielsen M.R."/>
            <person name="Sondergaard T.E."/>
            <person name="Sorensen J.L."/>
            <person name="Fitzpatrick D.A."/>
            <person name="Frisvad J.C."/>
            <person name="Nielsen K.L."/>
        </authorList>
    </citation>
    <scope>NUCLEOTIDE SEQUENCE</scope>
    <source>
        <strain evidence="2">IBT 34128</strain>
    </source>
</reference>
<dbReference type="RefSeq" id="XP_056507991.1">
    <property type="nucleotide sequence ID" value="XM_056659698.1"/>
</dbReference>
<accession>A0A9W9EMU4</accession>
<name>A0A9W9EMU4_9EURO</name>
<evidence type="ECO:0000256" key="1">
    <source>
        <dbReference type="SAM" id="MobiDB-lite"/>
    </source>
</evidence>
<reference evidence="2" key="1">
    <citation type="submission" date="2022-11" db="EMBL/GenBank/DDBJ databases">
        <authorList>
            <person name="Petersen C."/>
        </authorList>
    </citation>
    <scope>NUCLEOTIDE SEQUENCE</scope>
    <source>
        <strain evidence="2">IBT 34128</strain>
    </source>
</reference>
<dbReference type="GeneID" id="81398867"/>
<feature type="compositionally biased region" description="Basic and acidic residues" evidence="1">
    <location>
        <begin position="103"/>
        <end position="127"/>
    </location>
</feature>
<dbReference type="InterPro" id="IPR009836">
    <property type="entry name" value="GRDP-like"/>
</dbReference>